<reference evidence="2 3" key="1">
    <citation type="journal article" date="2011" name="BMC Genomics">
        <title>Genomic insights into an obligate epibiotic bacterial predator: Micavibrio aeruginosavorus ARL-13.</title>
        <authorList>
            <person name="Wang Z."/>
            <person name="Kadouri D."/>
            <person name="Wu M."/>
        </authorList>
    </citation>
    <scope>NUCLEOTIDE SEQUENCE [LARGE SCALE GENOMIC DNA]</scope>
    <source>
        <strain evidence="2 3">ARL-13</strain>
    </source>
</reference>
<organism evidence="2 3">
    <name type="scientific">Micavibrio aeruginosavorus (strain ARL-13)</name>
    <dbReference type="NCBI Taxonomy" id="856793"/>
    <lineage>
        <taxon>Bacteria</taxon>
        <taxon>Pseudomonadati</taxon>
        <taxon>Bdellovibrionota</taxon>
        <taxon>Bdellovibrionia</taxon>
        <taxon>Bdellovibrionales</taxon>
        <taxon>Pseudobdellovibrionaceae</taxon>
        <taxon>Micavibrio</taxon>
    </lineage>
</organism>
<dbReference type="HOGENOM" id="CLU_1633489_0_0_5"/>
<evidence type="ECO:0000256" key="1">
    <source>
        <dbReference type="SAM" id="SignalP"/>
    </source>
</evidence>
<protein>
    <submittedName>
        <fullName evidence="2">Uncharacterized protein</fullName>
    </submittedName>
</protein>
<dbReference type="OrthoDB" id="9826456at2"/>
<evidence type="ECO:0000313" key="2">
    <source>
        <dbReference type="EMBL" id="AEP09005.1"/>
    </source>
</evidence>
<dbReference type="Proteomes" id="UP000009286">
    <property type="component" value="Chromosome"/>
</dbReference>
<keyword evidence="1" id="KW-0732">Signal</keyword>
<dbReference type="EMBL" id="CP002382">
    <property type="protein sequence ID" value="AEP09005.1"/>
    <property type="molecule type" value="Genomic_DNA"/>
</dbReference>
<keyword evidence="3" id="KW-1185">Reference proteome</keyword>
<accession>G2KPA4</accession>
<proteinExistence type="predicted"/>
<dbReference type="KEGG" id="mai:MICA_671"/>
<name>G2KPA4_MICAA</name>
<dbReference type="PROSITE" id="PS51257">
    <property type="entry name" value="PROKAR_LIPOPROTEIN"/>
    <property type="match status" value="1"/>
</dbReference>
<sequence length="162" mass="17757">MTTRSFRTILPASFALAAALACGAAVAEEPHIDRVDHTITLKDGCDRTHSAVDDTGMIVLPASDAHTGQKWNDHYKWVFFSMVDKNLVNAALADPRVTTIVFDFNGCATNENIPVFAVDVEFQHMGINGSNDGILYPAYQDFDRTHVDTIRKAGGFGITLQR</sequence>
<dbReference type="RefSeq" id="WP_014102228.1">
    <property type="nucleotide sequence ID" value="NC_016026.1"/>
</dbReference>
<feature type="signal peptide" evidence="1">
    <location>
        <begin position="1"/>
        <end position="27"/>
    </location>
</feature>
<gene>
    <name evidence="2" type="ordered locus">MICA_671</name>
</gene>
<dbReference type="AlphaFoldDB" id="G2KPA4"/>
<dbReference type="STRING" id="856793.MICA_671"/>
<feature type="chain" id="PRO_5003432136" evidence="1">
    <location>
        <begin position="28"/>
        <end position="162"/>
    </location>
</feature>
<evidence type="ECO:0000313" key="3">
    <source>
        <dbReference type="Proteomes" id="UP000009286"/>
    </source>
</evidence>